<evidence type="ECO:0000256" key="1">
    <source>
        <dbReference type="ARBA" id="ARBA00004613"/>
    </source>
</evidence>
<dbReference type="Gene3D" id="2.60.120.290">
    <property type="entry name" value="Spermadhesin, CUB domain"/>
    <property type="match status" value="2"/>
</dbReference>
<keyword evidence="7" id="KW-0325">Glycoprotein</keyword>
<dbReference type="InterPro" id="IPR000859">
    <property type="entry name" value="CUB_dom"/>
</dbReference>
<reference evidence="12" key="1">
    <citation type="thesis" date="2020" institute="ProQuest LLC" country="789 East Eisenhower Parkway, Ann Arbor, MI, USA">
        <title>Comparative Genomics and Chromosome Evolution.</title>
        <authorList>
            <person name="Mudd A.B."/>
        </authorList>
    </citation>
    <scope>NUCLEOTIDE SEQUENCE</scope>
    <source>
        <strain evidence="12">1538</strain>
        <tissue evidence="12">Blood</tissue>
    </source>
</reference>
<dbReference type="SUPFAM" id="SSF50242">
    <property type="entry name" value="TIMP-like"/>
    <property type="match status" value="1"/>
</dbReference>
<keyword evidence="6 8" id="KW-1015">Disulfide bond</keyword>
<feature type="compositionally biased region" description="Low complexity" evidence="9">
    <location>
        <begin position="217"/>
        <end position="237"/>
    </location>
</feature>
<dbReference type="GO" id="GO:0016504">
    <property type="term" value="F:peptidase activator activity"/>
    <property type="evidence" value="ECO:0007669"/>
    <property type="project" value="TreeGrafter"/>
</dbReference>
<evidence type="ECO:0000256" key="9">
    <source>
        <dbReference type="SAM" id="MobiDB-lite"/>
    </source>
</evidence>
<dbReference type="EMBL" id="DYDO01000002">
    <property type="protein sequence ID" value="DBA29751.1"/>
    <property type="molecule type" value="Genomic_DNA"/>
</dbReference>
<dbReference type="PANTHER" id="PTHR24251:SF24">
    <property type="entry name" value="PROCOLLAGEN C-ENDOPEPTIDASE ENHANCER 1"/>
    <property type="match status" value="1"/>
</dbReference>
<gene>
    <name evidence="12" type="ORF">GDO54_005811</name>
</gene>
<keyword evidence="5" id="KW-0865">Zymogen</keyword>
<evidence type="ECO:0000256" key="8">
    <source>
        <dbReference type="PROSITE-ProRule" id="PRU00059"/>
    </source>
</evidence>
<feature type="domain" description="CUB" evidence="10">
    <location>
        <begin position="1"/>
        <end position="66"/>
    </location>
</feature>
<proteinExistence type="predicted"/>
<dbReference type="Proteomes" id="UP001181693">
    <property type="component" value="Unassembled WGS sequence"/>
</dbReference>
<evidence type="ECO:0008006" key="14">
    <source>
        <dbReference type="Google" id="ProtNLM"/>
    </source>
</evidence>
<dbReference type="GO" id="GO:0005518">
    <property type="term" value="F:collagen binding"/>
    <property type="evidence" value="ECO:0007669"/>
    <property type="project" value="TreeGrafter"/>
</dbReference>
<dbReference type="AlphaFoldDB" id="A0AAV3AYG4"/>
<dbReference type="InterPro" id="IPR018933">
    <property type="entry name" value="Netrin_module_non-TIMP"/>
</dbReference>
<feature type="domain" description="CUB" evidence="10">
    <location>
        <begin position="76"/>
        <end position="190"/>
    </location>
</feature>
<keyword evidence="2" id="KW-0964">Secreted</keyword>
<dbReference type="Gene3D" id="2.40.50.120">
    <property type="match status" value="1"/>
</dbReference>
<feature type="compositionally biased region" description="Low complexity" evidence="9">
    <location>
        <begin position="244"/>
        <end position="253"/>
    </location>
</feature>
<comment type="caution">
    <text evidence="8">Lacks conserved residue(s) required for the propagation of feature annotation.</text>
</comment>
<dbReference type="GO" id="GO:0006508">
    <property type="term" value="P:proteolysis"/>
    <property type="evidence" value="ECO:0007669"/>
    <property type="project" value="TreeGrafter"/>
</dbReference>
<evidence type="ECO:0000256" key="3">
    <source>
        <dbReference type="ARBA" id="ARBA00022729"/>
    </source>
</evidence>
<feature type="region of interest" description="Disordered" evidence="9">
    <location>
        <begin position="196"/>
        <end position="274"/>
    </location>
</feature>
<evidence type="ECO:0000256" key="6">
    <source>
        <dbReference type="ARBA" id="ARBA00023157"/>
    </source>
</evidence>
<evidence type="ECO:0000259" key="11">
    <source>
        <dbReference type="PROSITE" id="PS50189"/>
    </source>
</evidence>
<dbReference type="InterPro" id="IPR035814">
    <property type="entry name" value="NTR_PCOLCE"/>
</dbReference>
<feature type="disulfide bond" evidence="8">
    <location>
        <begin position="76"/>
        <end position="103"/>
    </location>
</feature>
<evidence type="ECO:0000256" key="2">
    <source>
        <dbReference type="ARBA" id="ARBA00022525"/>
    </source>
</evidence>
<dbReference type="InterPro" id="IPR035914">
    <property type="entry name" value="Sperma_CUB_dom_sf"/>
</dbReference>
<comment type="subcellular location">
    <subcellularLocation>
        <location evidence="1">Secreted</location>
    </subcellularLocation>
</comment>
<dbReference type="SMART" id="SM00042">
    <property type="entry name" value="CUB"/>
    <property type="match status" value="1"/>
</dbReference>
<dbReference type="Pfam" id="PF00431">
    <property type="entry name" value="CUB"/>
    <property type="match status" value="2"/>
</dbReference>
<dbReference type="Pfam" id="PF01759">
    <property type="entry name" value="NTR"/>
    <property type="match status" value="1"/>
</dbReference>
<keyword evidence="4" id="KW-0677">Repeat</keyword>
<evidence type="ECO:0000313" key="12">
    <source>
        <dbReference type="EMBL" id="DBA29751.1"/>
    </source>
</evidence>
<keyword evidence="3" id="KW-0732">Signal</keyword>
<dbReference type="FunFam" id="2.60.120.290:FF:000005">
    <property type="entry name" value="Procollagen C-endopeptidase enhancer 1"/>
    <property type="match status" value="1"/>
</dbReference>
<dbReference type="PROSITE" id="PS50189">
    <property type="entry name" value="NTR"/>
    <property type="match status" value="1"/>
</dbReference>
<dbReference type="SUPFAM" id="SSF49854">
    <property type="entry name" value="Spermadhesin, CUB domain"/>
    <property type="match status" value="2"/>
</dbReference>
<dbReference type="CDD" id="cd03576">
    <property type="entry name" value="NTR_PCOLCE"/>
    <property type="match status" value="1"/>
</dbReference>
<comment type="caution">
    <text evidence="12">The sequence shown here is derived from an EMBL/GenBank/DDBJ whole genome shotgun (WGS) entry which is preliminary data.</text>
</comment>
<dbReference type="GO" id="GO:0005615">
    <property type="term" value="C:extracellular space"/>
    <property type="evidence" value="ECO:0007669"/>
    <property type="project" value="TreeGrafter"/>
</dbReference>
<evidence type="ECO:0000313" key="13">
    <source>
        <dbReference type="Proteomes" id="UP001181693"/>
    </source>
</evidence>
<name>A0AAV3AYG4_PYXAD</name>
<keyword evidence="13" id="KW-1185">Reference proteome</keyword>
<evidence type="ECO:0000256" key="5">
    <source>
        <dbReference type="ARBA" id="ARBA00023145"/>
    </source>
</evidence>
<organism evidence="12 13">
    <name type="scientific">Pyxicephalus adspersus</name>
    <name type="common">African bullfrog</name>
    <dbReference type="NCBI Taxonomy" id="30357"/>
    <lineage>
        <taxon>Eukaryota</taxon>
        <taxon>Metazoa</taxon>
        <taxon>Chordata</taxon>
        <taxon>Craniata</taxon>
        <taxon>Vertebrata</taxon>
        <taxon>Euteleostomi</taxon>
        <taxon>Amphibia</taxon>
        <taxon>Batrachia</taxon>
        <taxon>Anura</taxon>
        <taxon>Neobatrachia</taxon>
        <taxon>Ranoidea</taxon>
        <taxon>Pyxicephalidae</taxon>
        <taxon>Pyxicephalinae</taxon>
        <taxon>Pyxicephalus</taxon>
    </lineage>
</organism>
<dbReference type="InterPro" id="IPR001134">
    <property type="entry name" value="Netrin_domain"/>
</dbReference>
<accession>A0AAV3AYG4</accession>
<evidence type="ECO:0000256" key="4">
    <source>
        <dbReference type="ARBA" id="ARBA00022737"/>
    </source>
</evidence>
<dbReference type="PROSITE" id="PS01180">
    <property type="entry name" value="CUB"/>
    <property type="match status" value="2"/>
</dbReference>
<evidence type="ECO:0000256" key="7">
    <source>
        <dbReference type="ARBA" id="ARBA00023180"/>
    </source>
</evidence>
<dbReference type="PANTHER" id="PTHR24251">
    <property type="entry name" value="OVOCHYMASE-RELATED"/>
    <property type="match status" value="1"/>
</dbReference>
<dbReference type="CDD" id="cd00041">
    <property type="entry name" value="CUB"/>
    <property type="match status" value="2"/>
</dbReference>
<evidence type="ECO:0000259" key="10">
    <source>
        <dbReference type="PROSITE" id="PS01180"/>
    </source>
</evidence>
<protein>
    <recommendedName>
        <fullName evidence="14">Procollagen C-endopeptidase enhancer</fullName>
    </recommendedName>
</protein>
<feature type="domain" description="NTR" evidence="11">
    <location>
        <begin position="271"/>
        <end position="391"/>
    </location>
</feature>
<sequence length="391" mass="42315">MESDPSCRYDYLNIFNGHSESSQRLARICGTFRPGAIMSTGPQMMLEMGSDEETGGRGFLAWYSAGAPTPSENLFCGERLEKPQGSITSPNWPKTNYPGGISCSWHIVAPKHQVIELSFGKFDVEDDSYCRYDYVAVYNGGQTDSNHQIGKYCGDTPPKAVYSEGNEMLVQFVSDLSVTAGGFDITYRMKDPSEVLKKDTETKATATSPKPTPKATPKPSTKPATPKPSLKPATAKPTPKPKPTKAAKPVTTAKPKRDNSPAPAVGSPSKCPEKCRKTGTLGSHYCANQMVLTGTVKTLTKGEVEGTLLASVQIIQTYKSEGVTIQEAGKTMSVQIINECPRCPILKKGANYLFMGMVDGEGRGRIVGDSFVIAHRTQQHQILSSISKKPC</sequence>
<dbReference type="InterPro" id="IPR008993">
    <property type="entry name" value="TIMP-like_OB-fold"/>
</dbReference>